<keyword evidence="2" id="KW-1185">Reference proteome</keyword>
<protein>
    <submittedName>
        <fullName evidence="1">Uncharacterized protein</fullName>
    </submittedName>
</protein>
<dbReference type="Proteomes" id="UP001307889">
    <property type="component" value="Chromosome 11"/>
</dbReference>
<gene>
    <name evidence="1" type="ORF">NTJ_13057</name>
</gene>
<sequence length="73" mass="8172">MREACRSSAGGGFELLESYIENTQTWPQEIGYILEPPPAMLRKLHIAHSFEKDTPKLEGEGKRGWGKLEVLGS</sequence>
<evidence type="ECO:0000313" key="2">
    <source>
        <dbReference type="Proteomes" id="UP001307889"/>
    </source>
</evidence>
<evidence type="ECO:0000313" key="1">
    <source>
        <dbReference type="EMBL" id="BET00241.1"/>
    </source>
</evidence>
<dbReference type="EMBL" id="AP028919">
    <property type="protein sequence ID" value="BET00241.1"/>
    <property type="molecule type" value="Genomic_DNA"/>
</dbReference>
<accession>A0ABN7B769</accession>
<name>A0ABN7B769_9HEMI</name>
<organism evidence="1 2">
    <name type="scientific">Nesidiocoris tenuis</name>
    <dbReference type="NCBI Taxonomy" id="355587"/>
    <lineage>
        <taxon>Eukaryota</taxon>
        <taxon>Metazoa</taxon>
        <taxon>Ecdysozoa</taxon>
        <taxon>Arthropoda</taxon>
        <taxon>Hexapoda</taxon>
        <taxon>Insecta</taxon>
        <taxon>Pterygota</taxon>
        <taxon>Neoptera</taxon>
        <taxon>Paraneoptera</taxon>
        <taxon>Hemiptera</taxon>
        <taxon>Heteroptera</taxon>
        <taxon>Panheteroptera</taxon>
        <taxon>Cimicomorpha</taxon>
        <taxon>Miridae</taxon>
        <taxon>Dicyphina</taxon>
        <taxon>Nesidiocoris</taxon>
    </lineage>
</organism>
<reference evidence="1 2" key="1">
    <citation type="submission" date="2023-09" db="EMBL/GenBank/DDBJ databases">
        <title>Nesidiocoris tenuis whole genome shotgun sequence.</title>
        <authorList>
            <person name="Shibata T."/>
            <person name="Shimoda M."/>
            <person name="Kobayashi T."/>
            <person name="Uehara T."/>
        </authorList>
    </citation>
    <scope>NUCLEOTIDE SEQUENCE [LARGE SCALE GENOMIC DNA]</scope>
    <source>
        <strain evidence="1 2">Japan</strain>
    </source>
</reference>
<proteinExistence type="predicted"/>